<dbReference type="Gene3D" id="3.30.70.100">
    <property type="match status" value="1"/>
</dbReference>
<accession>A0A3L7AC71</accession>
<organism evidence="2 3">
    <name type="scientific">Xanthobacter tagetidis</name>
    <dbReference type="NCBI Taxonomy" id="60216"/>
    <lineage>
        <taxon>Bacteria</taxon>
        <taxon>Pseudomonadati</taxon>
        <taxon>Pseudomonadota</taxon>
        <taxon>Alphaproteobacteria</taxon>
        <taxon>Hyphomicrobiales</taxon>
        <taxon>Xanthobacteraceae</taxon>
        <taxon>Xanthobacter</taxon>
    </lineage>
</organism>
<dbReference type="PROSITE" id="PS51725">
    <property type="entry name" value="ABM"/>
    <property type="match status" value="1"/>
</dbReference>
<dbReference type="RefSeq" id="WP_121623774.1">
    <property type="nucleotide sequence ID" value="NZ_JACIIW010000001.1"/>
</dbReference>
<dbReference type="OrthoDB" id="9798115at2"/>
<keyword evidence="2" id="KW-0560">Oxidoreductase</keyword>
<dbReference type="InterPro" id="IPR007138">
    <property type="entry name" value="ABM_dom"/>
</dbReference>
<evidence type="ECO:0000313" key="2">
    <source>
        <dbReference type="EMBL" id="RLP77595.1"/>
    </source>
</evidence>
<evidence type="ECO:0000259" key="1">
    <source>
        <dbReference type="PROSITE" id="PS51725"/>
    </source>
</evidence>
<keyword evidence="2" id="KW-0503">Monooxygenase</keyword>
<dbReference type="SUPFAM" id="SSF54909">
    <property type="entry name" value="Dimeric alpha+beta barrel"/>
    <property type="match status" value="1"/>
</dbReference>
<comment type="caution">
    <text evidence="2">The sequence shown here is derived from an EMBL/GenBank/DDBJ whole genome shotgun (WGS) entry which is preliminary data.</text>
</comment>
<name>A0A3L7AC71_9HYPH</name>
<feature type="domain" description="ABM" evidence="1">
    <location>
        <begin position="2"/>
        <end position="95"/>
    </location>
</feature>
<dbReference type="PANTHER" id="PTHR34474">
    <property type="entry name" value="SIGNAL TRANSDUCTION PROTEIN TRAP"/>
    <property type="match status" value="1"/>
</dbReference>
<dbReference type="InterPro" id="IPR011008">
    <property type="entry name" value="Dimeric_a/b-barrel"/>
</dbReference>
<evidence type="ECO:0000313" key="3">
    <source>
        <dbReference type="Proteomes" id="UP000269692"/>
    </source>
</evidence>
<dbReference type="InterPro" id="IPR050404">
    <property type="entry name" value="Heme-degrading_MO"/>
</dbReference>
<reference evidence="2 3" key="1">
    <citation type="submission" date="2018-10" db="EMBL/GenBank/DDBJ databases">
        <title>Xanthobacter tagetidis genome sequencing and assembly.</title>
        <authorList>
            <person name="Maclea K.S."/>
            <person name="Goen A.E."/>
            <person name="Fatima S.A."/>
        </authorList>
    </citation>
    <scope>NUCLEOTIDE SEQUENCE [LARGE SCALE GENOMIC DNA]</scope>
    <source>
        <strain evidence="2 3">ATCC 700314</strain>
    </source>
</reference>
<dbReference type="GO" id="GO:0004497">
    <property type="term" value="F:monooxygenase activity"/>
    <property type="evidence" value="ECO:0007669"/>
    <property type="project" value="UniProtKB-KW"/>
</dbReference>
<dbReference type="Proteomes" id="UP000269692">
    <property type="component" value="Unassembled WGS sequence"/>
</dbReference>
<dbReference type="AlphaFoldDB" id="A0A3L7AC71"/>
<dbReference type="Pfam" id="PF03992">
    <property type="entry name" value="ABM"/>
    <property type="match status" value="1"/>
</dbReference>
<gene>
    <name evidence="2" type="ORF">D9R14_13040</name>
</gene>
<dbReference type="EMBL" id="RCTF01000010">
    <property type="protein sequence ID" value="RLP77595.1"/>
    <property type="molecule type" value="Genomic_DNA"/>
</dbReference>
<dbReference type="PANTHER" id="PTHR34474:SF2">
    <property type="entry name" value="SIGNAL TRANSDUCTION PROTEIN TRAP"/>
    <property type="match status" value="1"/>
</dbReference>
<keyword evidence="3" id="KW-1185">Reference proteome</keyword>
<protein>
    <submittedName>
        <fullName evidence="2">Antibiotic biosynthesis monooxygenase</fullName>
    </submittedName>
</protein>
<proteinExistence type="predicted"/>
<sequence length="111" mass="12441">MFIATNRFKVKHGSEAEFERVWRERDTYIAAVPGFVAFDLCRGAEKEEYTLYISHTVWASKADFEAWTKSDAFRLAHKDAGAASNRVNYIGGPEFEGFESVLSLGPAEKAA</sequence>